<dbReference type="PROSITE" id="PS51186">
    <property type="entry name" value="GNAT"/>
    <property type="match status" value="1"/>
</dbReference>
<dbReference type="InterPro" id="IPR016181">
    <property type="entry name" value="Acyl_CoA_acyltransferase"/>
</dbReference>
<protein>
    <submittedName>
        <fullName evidence="4">L-amino acid N-acyltransferase YncA</fullName>
    </submittedName>
</protein>
<proteinExistence type="predicted"/>
<evidence type="ECO:0000256" key="1">
    <source>
        <dbReference type="ARBA" id="ARBA00022679"/>
    </source>
</evidence>
<feature type="domain" description="N-acetyltransferase" evidence="3">
    <location>
        <begin position="4"/>
        <end position="154"/>
    </location>
</feature>
<name>A0A562UCJ0_9SPHI</name>
<dbReference type="Gene3D" id="3.40.630.30">
    <property type="match status" value="1"/>
</dbReference>
<keyword evidence="2 4" id="KW-0012">Acyltransferase</keyword>
<comment type="caution">
    <text evidence="4">The sequence shown here is derived from an EMBL/GenBank/DDBJ whole genome shotgun (WGS) entry which is preliminary data.</text>
</comment>
<gene>
    <name evidence="4" type="ORF">JN11_00816</name>
</gene>
<keyword evidence="5" id="KW-1185">Reference proteome</keyword>
<dbReference type="GO" id="GO:0008080">
    <property type="term" value="F:N-acetyltransferase activity"/>
    <property type="evidence" value="ECO:0007669"/>
    <property type="project" value="UniProtKB-ARBA"/>
</dbReference>
<dbReference type="InterPro" id="IPR051016">
    <property type="entry name" value="Diverse_Substrate_AcTransf"/>
</dbReference>
<keyword evidence="1 4" id="KW-0808">Transferase</keyword>
<evidence type="ECO:0000256" key="2">
    <source>
        <dbReference type="ARBA" id="ARBA00023315"/>
    </source>
</evidence>
<dbReference type="PANTHER" id="PTHR10545">
    <property type="entry name" value="DIAMINE N-ACETYLTRANSFERASE"/>
    <property type="match status" value="1"/>
</dbReference>
<dbReference type="Pfam" id="PF00583">
    <property type="entry name" value="Acetyltransf_1"/>
    <property type="match status" value="1"/>
</dbReference>
<dbReference type="AlphaFoldDB" id="A0A562UCJ0"/>
<dbReference type="SUPFAM" id="SSF55729">
    <property type="entry name" value="Acyl-CoA N-acyltransferases (Nat)"/>
    <property type="match status" value="1"/>
</dbReference>
<evidence type="ECO:0000313" key="4">
    <source>
        <dbReference type="EMBL" id="TWJ03279.1"/>
    </source>
</evidence>
<dbReference type="CDD" id="cd04301">
    <property type="entry name" value="NAT_SF"/>
    <property type="match status" value="1"/>
</dbReference>
<dbReference type="RefSeq" id="WP_144909860.1">
    <property type="nucleotide sequence ID" value="NZ_VLLI01000002.1"/>
</dbReference>
<dbReference type="InterPro" id="IPR000182">
    <property type="entry name" value="GNAT_dom"/>
</dbReference>
<dbReference type="EMBL" id="VLLI01000002">
    <property type="protein sequence ID" value="TWJ03279.1"/>
    <property type="molecule type" value="Genomic_DNA"/>
</dbReference>
<dbReference type="PANTHER" id="PTHR10545:SF29">
    <property type="entry name" value="GH14572P-RELATED"/>
    <property type="match status" value="1"/>
</dbReference>
<dbReference type="OrthoDB" id="9805924at2"/>
<evidence type="ECO:0000259" key="3">
    <source>
        <dbReference type="PROSITE" id="PS51186"/>
    </source>
</evidence>
<sequence>MSNYLIREIQENDLDELMLLIEEHTAYEQAVYNGVGKKERLQKELFRENSQLKCWVIEIDNKVNGFCSFTYDYSTWDAAFFIYMDCLYIRSSFRGIGIGSVILARLKVLAAEKQYVNVQWQTPDFNAPAIAFYKKNGALSKDKVRFTLSVDSKE</sequence>
<dbReference type="Proteomes" id="UP000317010">
    <property type="component" value="Unassembled WGS sequence"/>
</dbReference>
<accession>A0A562UCJ0</accession>
<evidence type="ECO:0000313" key="5">
    <source>
        <dbReference type="Proteomes" id="UP000317010"/>
    </source>
</evidence>
<reference evidence="4 5" key="1">
    <citation type="submission" date="2019-07" db="EMBL/GenBank/DDBJ databases">
        <title>Genomic Encyclopedia of Archaeal and Bacterial Type Strains, Phase II (KMG-II): from individual species to whole genera.</title>
        <authorList>
            <person name="Goeker M."/>
        </authorList>
    </citation>
    <scope>NUCLEOTIDE SEQUENCE [LARGE SCALE GENOMIC DNA]</scope>
    <source>
        <strain evidence="4 5">ATCC BAA-1854</strain>
    </source>
</reference>
<organism evidence="4 5">
    <name type="scientific">Mucilaginibacter frigoritolerans</name>
    <dbReference type="NCBI Taxonomy" id="652788"/>
    <lineage>
        <taxon>Bacteria</taxon>
        <taxon>Pseudomonadati</taxon>
        <taxon>Bacteroidota</taxon>
        <taxon>Sphingobacteriia</taxon>
        <taxon>Sphingobacteriales</taxon>
        <taxon>Sphingobacteriaceae</taxon>
        <taxon>Mucilaginibacter</taxon>
    </lineage>
</organism>